<dbReference type="Proteomes" id="UP000199642">
    <property type="component" value="Unassembled WGS sequence"/>
</dbReference>
<dbReference type="EMBL" id="FOPC01000005">
    <property type="protein sequence ID" value="SFG54822.1"/>
    <property type="molecule type" value="Genomic_DNA"/>
</dbReference>
<dbReference type="OrthoDB" id="9811281at2"/>
<dbReference type="RefSeq" id="WP_092790531.1">
    <property type="nucleotide sequence ID" value="NZ_FOPC01000005.1"/>
</dbReference>
<dbReference type="Gene3D" id="6.10.280.130">
    <property type="match status" value="1"/>
</dbReference>
<feature type="chain" id="PRO_5011612440" evidence="7">
    <location>
        <begin position="19"/>
        <end position="310"/>
    </location>
</feature>
<evidence type="ECO:0000256" key="1">
    <source>
        <dbReference type="ARBA" id="ARBA00022617"/>
    </source>
</evidence>
<dbReference type="InterPro" id="IPR036909">
    <property type="entry name" value="Cyt_c-like_dom_sf"/>
</dbReference>
<organism evidence="9 10">
    <name type="scientific">Algoriphagus hitonicola</name>
    <dbReference type="NCBI Taxonomy" id="435880"/>
    <lineage>
        <taxon>Bacteria</taxon>
        <taxon>Pseudomonadati</taxon>
        <taxon>Bacteroidota</taxon>
        <taxon>Cytophagia</taxon>
        <taxon>Cytophagales</taxon>
        <taxon>Cyclobacteriaceae</taxon>
        <taxon>Algoriphagus</taxon>
    </lineage>
</organism>
<dbReference type="InterPro" id="IPR009056">
    <property type="entry name" value="Cyt_c-like_dom"/>
</dbReference>
<evidence type="ECO:0000256" key="2">
    <source>
        <dbReference type="ARBA" id="ARBA00022723"/>
    </source>
</evidence>
<evidence type="ECO:0000256" key="7">
    <source>
        <dbReference type="SAM" id="SignalP"/>
    </source>
</evidence>
<name>A0A1I2SQ87_9BACT</name>
<feature type="signal peptide" evidence="7">
    <location>
        <begin position="1"/>
        <end position="18"/>
    </location>
</feature>
<dbReference type="STRING" id="435880.SAMN04487988_1056"/>
<keyword evidence="6" id="KW-0812">Transmembrane</keyword>
<keyword evidence="6" id="KW-0472">Membrane</keyword>
<keyword evidence="2 4" id="KW-0479">Metal-binding</keyword>
<keyword evidence="6" id="KW-1133">Transmembrane helix</keyword>
<feature type="domain" description="Cytochrome c" evidence="8">
    <location>
        <begin position="194"/>
        <end position="273"/>
    </location>
</feature>
<dbReference type="SUPFAM" id="SSF46626">
    <property type="entry name" value="Cytochrome c"/>
    <property type="match status" value="1"/>
</dbReference>
<evidence type="ECO:0000256" key="3">
    <source>
        <dbReference type="ARBA" id="ARBA00023004"/>
    </source>
</evidence>
<evidence type="ECO:0000256" key="4">
    <source>
        <dbReference type="PROSITE-ProRule" id="PRU00433"/>
    </source>
</evidence>
<evidence type="ECO:0000313" key="10">
    <source>
        <dbReference type="Proteomes" id="UP000199642"/>
    </source>
</evidence>
<dbReference type="Gene3D" id="1.10.760.10">
    <property type="entry name" value="Cytochrome c-like domain"/>
    <property type="match status" value="1"/>
</dbReference>
<protein>
    <submittedName>
        <fullName evidence="9">Cytochrome c oxidase cbb3-type subunit 3</fullName>
    </submittedName>
</protein>
<dbReference type="InterPro" id="IPR038414">
    <property type="entry name" value="CcoP_N_sf"/>
</dbReference>
<evidence type="ECO:0000259" key="8">
    <source>
        <dbReference type="PROSITE" id="PS51007"/>
    </source>
</evidence>
<dbReference type="PROSITE" id="PS51007">
    <property type="entry name" value="CYTC"/>
    <property type="match status" value="1"/>
</dbReference>
<keyword evidence="1 4" id="KW-0349">Heme</keyword>
<sequence length="310" mass="34274">MKKLLTLMLILSSISANAAWAQSESSTWYTDLQAMDSGQLTLLIILAIVLGVILLLLILMVYLMSFMKAIIRKESPEKVQQASWWDKFKERFVTGKMDEAGGLAERKKMMADHSYDGITELDNFMPPWLQWVFTLSTVFAIIYFVHYSVLGTGKTGIEEYEEELRVEAIAAEQRQENMASSIDEDNVAFDSSEEAFSVGKSIFEVNCAACHANDGGGGVGPNLTDEYWIHGGSISDIFSVIKYGVVSKGMVPWEDQLTPLEIQQVSSYIMTLEGTTPANPKEPQGEIYSPEENSSEAEEVTEGTSGAVSL</sequence>
<feature type="region of interest" description="Disordered" evidence="5">
    <location>
        <begin position="274"/>
        <end position="310"/>
    </location>
</feature>
<evidence type="ECO:0000313" key="9">
    <source>
        <dbReference type="EMBL" id="SFG54822.1"/>
    </source>
</evidence>
<accession>A0A1I2SQ87</accession>
<dbReference type="AlphaFoldDB" id="A0A1I2SQ87"/>
<evidence type="ECO:0000256" key="5">
    <source>
        <dbReference type="SAM" id="MobiDB-lite"/>
    </source>
</evidence>
<feature type="transmembrane region" description="Helical" evidence="6">
    <location>
        <begin position="42"/>
        <end position="63"/>
    </location>
</feature>
<dbReference type="Pfam" id="PF14715">
    <property type="entry name" value="FixP_N"/>
    <property type="match status" value="1"/>
</dbReference>
<dbReference type="PANTHER" id="PTHR33751:SF1">
    <property type="entry name" value="CBB3-TYPE CYTOCHROME C OXIDASE SUBUNIT FIXP"/>
    <property type="match status" value="1"/>
</dbReference>
<evidence type="ECO:0000256" key="6">
    <source>
        <dbReference type="SAM" id="Phobius"/>
    </source>
</evidence>
<keyword evidence="7" id="KW-0732">Signal</keyword>
<dbReference type="InterPro" id="IPR050597">
    <property type="entry name" value="Cytochrome_c_Oxidase_Subunit"/>
</dbReference>
<feature type="transmembrane region" description="Helical" evidence="6">
    <location>
        <begin position="128"/>
        <end position="149"/>
    </location>
</feature>
<dbReference type="GO" id="GO:0020037">
    <property type="term" value="F:heme binding"/>
    <property type="evidence" value="ECO:0007669"/>
    <property type="project" value="InterPro"/>
</dbReference>
<reference evidence="10" key="1">
    <citation type="submission" date="2016-10" db="EMBL/GenBank/DDBJ databases">
        <authorList>
            <person name="Varghese N."/>
            <person name="Submissions S."/>
        </authorList>
    </citation>
    <scope>NUCLEOTIDE SEQUENCE [LARGE SCALE GENOMIC DNA]</scope>
    <source>
        <strain evidence="10">DSM 19315</strain>
    </source>
</reference>
<dbReference type="PANTHER" id="PTHR33751">
    <property type="entry name" value="CBB3-TYPE CYTOCHROME C OXIDASE SUBUNIT FIXP"/>
    <property type="match status" value="1"/>
</dbReference>
<keyword evidence="3 4" id="KW-0408">Iron</keyword>
<dbReference type="GO" id="GO:0046872">
    <property type="term" value="F:metal ion binding"/>
    <property type="evidence" value="ECO:0007669"/>
    <property type="project" value="UniProtKB-KW"/>
</dbReference>
<dbReference type="GO" id="GO:0009055">
    <property type="term" value="F:electron transfer activity"/>
    <property type="evidence" value="ECO:0007669"/>
    <property type="project" value="InterPro"/>
</dbReference>
<keyword evidence="10" id="KW-1185">Reference proteome</keyword>
<gene>
    <name evidence="9" type="ORF">SAMN04487988_1056</name>
</gene>
<proteinExistence type="predicted"/>
<dbReference type="InterPro" id="IPR032858">
    <property type="entry name" value="CcoP_N"/>
</dbReference>
<dbReference type="Pfam" id="PF13442">
    <property type="entry name" value="Cytochrome_CBB3"/>
    <property type="match status" value="1"/>
</dbReference>